<dbReference type="InterPro" id="IPR036770">
    <property type="entry name" value="Ankyrin_rpt-contain_sf"/>
</dbReference>
<organism evidence="5 6">
    <name type="scientific">Elysia chlorotica</name>
    <name type="common">Eastern emerald elysia</name>
    <name type="synonym">Sea slug</name>
    <dbReference type="NCBI Taxonomy" id="188477"/>
    <lineage>
        <taxon>Eukaryota</taxon>
        <taxon>Metazoa</taxon>
        <taxon>Spiralia</taxon>
        <taxon>Lophotrochozoa</taxon>
        <taxon>Mollusca</taxon>
        <taxon>Gastropoda</taxon>
        <taxon>Heterobranchia</taxon>
        <taxon>Euthyneura</taxon>
        <taxon>Panpulmonata</taxon>
        <taxon>Sacoglossa</taxon>
        <taxon>Placobranchoidea</taxon>
        <taxon>Plakobranchidae</taxon>
        <taxon>Elysia</taxon>
    </lineage>
</organism>
<dbReference type="Pfam" id="PF12796">
    <property type="entry name" value="Ank_2"/>
    <property type="match status" value="4"/>
</dbReference>
<dbReference type="SMART" id="SM00248">
    <property type="entry name" value="ANK"/>
    <property type="match status" value="15"/>
</dbReference>
<keyword evidence="2 3" id="KW-0040">ANK repeat</keyword>
<feature type="repeat" description="ANK" evidence="3">
    <location>
        <begin position="696"/>
        <end position="728"/>
    </location>
</feature>
<dbReference type="Proteomes" id="UP000271974">
    <property type="component" value="Unassembled WGS sequence"/>
</dbReference>
<dbReference type="SUPFAM" id="SSF48403">
    <property type="entry name" value="Ankyrin repeat"/>
    <property type="match status" value="3"/>
</dbReference>
<feature type="compositionally biased region" description="Polar residues" evidence="4">
    <location>
        <begin position="79"/>
        <end position="102"/>
    </location>
</feature>
<dbReference type="PROSITE" id="PS50297">
    <property type="entry name" value="ANK_REP_REGION"/>
    <property type="match status" value="5"/>
</dbReference>
<keyword evidence="1" id="KW-0677">Repeat</keyword>
<reference evidence="5 6" key="1">
    <citation type="submission" date="2019-01" db="EMBL/GenBank/DDBJ databases">
        <title>A draft genome assembly of the solar-powered sea slug Elysia chlorotica.</title>
        <authorList>
            <person name="Cai H."/>
            <person name="Li Q."/>
            <person name="Fang X."/>
            <person name="Li J."/>
            <person name="Curtis N.E."/>
            <person name="Altenburger A."/>
            <person name="Shibata T."/>
            <person name="Feng M."/>
            <person name="Maeda T."/>
            <person name="Schwartz J.A."/>
            <person name="Shigenobu S."/>
            <person name="Lundholm N."/>
            <person name="Nishiyama T."/>
            <person name="Yang H."/>
            <person name="Hasebe M."/>
            <person name="Li S."/>
            <person name="Pierce S.K."/>
            <person name="Wang J."/>
        </authorList>
    </citation>
    <scope>NUCLEOTIDE SEQUENCE [LARGE SCALE GENOMIC DNA]</scope>
    <source>
        <strain evidence="5">EC2010</strain>
        <tissue evidence="5">Whole organism of an adult</tissue>
    </source>
</reference>
<evidence type="ECO:0000256" key="4">
    <source>
        <dbReference type="SAM" id="MobiDB-lite"/>
    </source>
</evidence>
<dbReference type="PANTHER" id="PTHR24198:SF165">
    <property type="entry name" value="ANKYRIN REPEAT-CONTAINING PROTEIN-RELATED"/>
    <property type="match status" value="1"/>
</dbReference>
<evidence type="ECO:0000313" key="5">
    <source>
        <dbReference type="EMBL" id="RUS80523.1"/>
    </source>
</evidence>
<dbReference type="OrthoDB" id="20872at2759"/>
<dbReference type="Pfam" id="PF00023">
    <property type="entry name" value="Ank"/>
    <property type="match status" value="1"/>
</dbReference>
<feature type="repeat" description="ANK" evidence="3">
    <location>
        <begin position="663"/>
        <end position="695"/>
    </location>
</feature>
<dbReference type="AlphaFoldDB" id="A0A433TG25"/>
<dbReference type="Gene3D" id="1.25.40.20">
    <property type="entry name" value="Ankyrin repeat-containing domain"/>
    <property type="match status" value="4"/>
</dbReference>
<dbReference type="CDD" id="cd03716">
    <property type="entry name" value="SOCS_ASB_like"/>
    <property type="match status" value="1"/>
</dbReference>
<feature type="repeat" description="ANK" evidence="3">
    <location>
        <begin position="428"/>
        <end position="460"/>
    </location>
</feature>
<feature type="compositionally biased region" description="Low complexity" evidence="4">
    <location>
        <begin position="61"/>
        <end position="76"/>
    </location>
</feature>
<evidence type="ECO:0000256" key="2">
    <source>
        <dbReference type="ARBA" id="ARBA00023043"/>
    </source>
</evidence>
<feature type="repeat" description="ANK" evidence="3">
    <location>
        <begin position="172"/>
        <end position="204"/>
    </location>
</feature>
<evidence type="ECO:0000256" key="1">
    <source>
        <dbReference type="ARBA" id="ARBA00022737"/>
    </source>
</evidence>
<dbReference type="PRINTS" id="PR01415">
    <property type="entry name" value="ANKYRIN"/>
</dbReference>
<feature type="repeat" description="ANK" evidence="3">
    <location>
        <begin position="765"/>
        <end position="797"/>
    </location>
</feature>
<dbReference type="EMBL" id="RQTK01000386">
    <property type="protein sequence ID" value="RUS80523.1"/>
    <property type="molecule type" value="Genomic_DNA"/>
</dbReference>
<dbReference type="PANTHER" id="PTHR24198">
    <property type="entry name" value="ANKYRIN REPEAT AND PROTEIN KINASE DOMAIN-CONTAINING PROTEIN"/>
    <property type="match status" value="1"/>
</dbReference>
<feature type="region of interest" description="Disordered" evidence="4">
    <location>
        <begin position="1"/>
        <end position="102"/>
    </location>
</feature>
<evidence type="ECO:0000313" key="6">
    <source>
        <dbReference type="Proteomes" id="UP000271974"/>
    </source>
</evidence>
<gene>
    <name evidence="5" type="ORF">EGW08_011707</name>
</gene>
<dbReference type="PROSITE" id="PS50088">
    <property type="entry name" value="ANK_REPEAT"/>
    <property type="match status" value="6"/>
</dbReference>
<protein>
    <submittedName>
        <fullName evidence="5">Uncharacterized protein</fullName>
    </submittedName>
</protein>
<proteinExistence type="predicted"/>
<evidence type="ECO:0000256" key="3">
    <source>
        <dbReference type="PROSITE-ProRule" id="PRU00023"/>
    </source>
</evidence>
<dbReference type="STRING" id="188477.A0A433TG25"/>
<comment type="caution">
    <text evidence="5">The sequence shown here is derived from an EMBL/GenBank/DDBJ whole genome shotgun (WGS) entry which is preliminary data.</text>
</comment>
<keyword evidence="6" id="KW-1185">Reference proteome</keyword>
<sequence length="1054" mass="114848">MGDQPRQQKAYRNGNFHPNRRWRSQQPWNSYRRGARYYQGHAAAADDETSPPQRNADVDSGDVQGDVGRNNNNVVGESSGLSEATGGNNQTAQSDGEAPQSTDGQLLLSLTMEGNFLALNAMLGHREKFGATPILQRDLNLCLLGACRSGRKFFVQKLVRSGAEVGLKGYRGTATPLHIAAQQGYTDIADFLLSKGAEVNALDPNANTALILSVNPAGSCDMLNLLVAHKAQVNHQNLEGVTALMKAVEVMDIDAVRILLFAGSDQRLRCRLQRTARDIALKLDLAEVYDALVYELEKRTKHSYPVSLSALTKAMMENQKEAVEILLDSRIMRIKDKPQPPYRQQNESVRNAALKKLIEIMCSTSEAKKKVGAKLEIAKILLASGAQPEKGSRSGFPSALIEATKSGIYELVQVISSYADNRPNFLCDDHSALMVAVEKGRTDILQLLLSIGADPKVVNKKGETALYCALSNGQIECAKILIEAYKPSVGNLHKIVRKAVIGSQLKSLEFLASHCDMTAISQSMMKDAVLTGDLKVVQFLVDHGADINGTSDDPSPALTLALSCGKENMLDIVKFLVEHGASVNRTGTEVSPLVTAVCNNCSLDVLRYLLEKGAEVNQVGNDDGSTPLTAAFNFFNYVGSKQHPDRIELLLESGADPNQAKSNGDTALHLAVSEGNIGIVKQIIDAGAELEVKNCSGLTPLLLASSSNDPELIALLKRCGANLKAVDNTGKTGLIRLLETRRNPDVEALKLLAYDGSQLNLQTQDGATPLMIAASVADFKAIQVLLELGADPNVEDTTKSSPRTALSILLNTLLFKQHAMPCVTELIQHGALRSLPKHCFLPLYHMFMSDNREAVQLLVTKGMPPLCIDFVAMGGSMFSAFMMGISNTLAGKFSPLASALVRNRITVARYIVGNWFFTHVDVVGREELSHLRTALKNTNKAQSLSFLEEFMSQPMSLVQLSFVAVSAQLGDIAGREERVRKLPLPTMLQDKLLYKKEIYPMDFAAVDENAGDNVSSADEVDENDSLTSDYSDYYYGSDVDLEHELYDYEDGYLF</sequence>
<name>A0A433TG25_ELYCH</name>
<accession>A0A433TG25</accession>
<dbReference type="InterPro" id="IPR002110">
    <property type="entry name" value="Ankyrin_rpt"/>
</dbReference>
<feature type="repeat" description="ANK" evidence="3">
    <location>
        <begin position="520"/>
        <end position="552"/>
    </location>
</feature>